<reference evidence="5 6" key="1">
    <citation type="submission" date="2008-07" db="EMBL/GenBank/DDBJ databases">
        <authorList>
            <person name="El-Sayed N."/>
            <person name="Caler E."/>
            <person name="Inman J."/>
            <person name="Amedeo P."/>
            <person name="Hass B."/>
            <person name="Wortman J."/>
        </authorList>
    </citation>
    <scope>NUCLEOTIDE SEQUENCE [LARGE SCALE GENOMIC DNA]</scope>
    <source>
        <strain evidence="6">ATCC 50983 / TXsc</strain>
    </source>
</reference>
<evidence type="ECO:0000313" key="5">
    <source>
        <dbReference type="EMBL" id="EER19726.1"/>
    </source>
</evidence>
<accession>C5K841</accession>
<gene>
    <name evidence="5" type="ORF">Pmar_PMAR012714</name>
</gene>
<evidence type="ECO:0000256" key="3">
    <source>
        <dbReference type="SAM" id="MobiDB-lite"/>
    </source>
</evidence>
<feature type="compositionally biased region" description="Low complexity" evidence="3">
    <location>
        <begin position="87"/>
        <end position="102"/>
    </location>
</feature>
<sequence length="249" mass="27158">MKLSFSIKARPKNTPKHPKHKPVPTTEQRTRLVSMSASGVMKTDKAPAPEHKEFIIPCLHRLEPKQGKHTILNAPIEATTINPGARSTPPSESNEPSSSTSPIELEGADSEDAQAIRELFSDARARASDLTSAEEFGQAVDAVEPILCQVNKRRKTGENANDFDESKDAREIPIEEFGMAMLRGMGFDKDKHVQQPIFTERREGHVGLGAKVVLPTDGVVDLSKEEDSTKSVNGNSTESGRRSHTSGTP</sequence>
<dbReference type="InterPro" id="IPR045166">
    <property type="entry name" value="Spp2-like"/>
</dbReference>
<dbReference type="PANTHER" id="PTHR15818">
    <property type="entry name" value="G PATCH AND KOW-CONTAINING"/>
    <property type="match status" value="1"/>
</dbReference>
<evidence type="ECO:0000313" key="6">
    <source>
        <dbReference type="Proteomes" id="UP000007800"/>
    </source>
</evidence>
<feature type="domain" description="Spp2/MOS2 G-patch" evidence="4">
    <location>
        <begin position="165"/>
        <end position="212"/>
    </location>
</feature>
<dbReference type="GO" id="GO:0000398">
    <property type="term" value="P:mRNA splicing, via spliceosome"/>
    <property type="evidence" value="ECO:0007669"/>
    <property type="project" value="InterPro"/>
</dbReference>
<dbReference type="Pfam" id="PF12656">
    <property type="entry name" value="G-patch_2"/>
    <property type="match status" value="1"/>
</dbReference>
<dbReference type="AlphaFoldDB" id="C5K841"/>
<dbReference type="Proteomes" id="UP000007800">
    <property type="component" value="Unassembled WGS sequence"/>
</dbReference>
<dbReference type="PANTHER" id="PTHR15818:SF2">
    <property type="entry name" value="G-PATCH DOMAIN AND KOW MOTIFS-CONTAINING PROTEIN"/>
    <property type="match status" value="1"/>
</dbReference>
<evidence type="ECO:0000256" key="2">
    <source>
        <dbReference type="ARBA" id="ARBA00023242"/>
    </source>
</evidence>
<evidence type="ECO:0000256" key="1">
    <source>
        <dbReference type="ARBA" id="ARBA00004123"/>
    </source>
</evidence>
<feature type="region of interest" description="Disordered" evidence="3">
    <location>
        <begin position="1"/>
        <end position="48"/>
    </location>
</feature>
<dbReference type="InterPro" id="IPR026822">
    <property type="entry name" value="Spp2/MOS2_G-patch"/>
</dbReference>
<dbReference type="GeneID" id="9057869"/>
<dbReference type="OrthoDB" id="5577072at2759"/>
<dbReference type="GO" id="GO:0005681">
    <property type="term" value="C:spliceosomal complex"/>
    <property type="evidence" value="ECO:0007669"/>
    <property type="project" value="TreeGrafter"/>
</dbReference>
<evidence type="ECO:0000259" key="4">
    <source>
        <dbReference type="Pfam" id="PF12656"/>
    </source>
</evidence>
<protein>
    <recommendedName>
        <fullName evidence="4">Spp2/MOS2 G-patch domain-containing protein</fullName>
    </recommendedName>
</protein>
<name>C5K841_PERM5</name>
<feature type="region of interest" description="Disordered" evidence="3">
    <location>
        <begin position="217"/>
        <end position="249"/>
    </location>
</feature>
<dbReference type="RefSeq" id="XP_002787930.1">
    <property type="nucleotide sequence ID" value="XM_002787884.1"/>
</dbReference>
<organism evidence="6">
    <name type="scientific">Perkinsus marinus (strain ATCC 50983 / TXsc)</name>
    <dbReference type="NCBI Taxonomy" id="423536"/>
    <lineage>
        <taxon>Eukaryota</taxon>
        <taxon>Sar</taxon>
        <taxon>Alveolata</taxon>
        <taxon>Perkinsozoa</taxon>
        <taxon>Perkinsea</taxon>
        <taxon>Perkinsida</taxon>
        <taxon>Perkinsidae</taxon>
        <taxon>Perkinsus</taxon>
    </lineage>
</organism>
<proteinExistence type="predicted"/>
<keyword evidence="6" id="KW-1185">Reference proteome</keyword>
<keyword evidence="2" id="KW-0539">Nucleus</keyword>
<dbReference type="EMBL" id="GG671079">
    <property type="protein sequence ID" value="EER19726.1"/>
    <property type="molecule type" value="Genomic_DNA"/>
</dbReference>
<dbReference type="InParanoid" id="C5K841"/>
<feature type="region of interest" description="Disordered" evidence="3">
    <location>
        <begin position="77"/>
        <end position="108"/>
    </location>
</feature>
<comment type="subcellular location">
    <subcellularLocation>
        <location evidence="1">Nucleus</location>
    </subcellularLocation>
</comment>
<feature type="compositionally biased region" description="Basic residues" evidence="3">
    <location>
        <begin position="9"/>
        <end position="22"/>
    </location>
</feature>